<proteinExistence type="predicted"/>
<protein>
    <submittedName>
        <fullName evidence="2">Uncharacterized protein</fullName>
    </submittedName>
</protein>
<sequence>MSPGLQPVRQKLRHFLLDGYAAGASLQQRTCLRLFAAEQNAGALRTIQPLVARHGDERRAQRRHIQRQDSGGLGCVDDEGYAPLPANGGNGLHRLHRSEDVGHVGADHRVHIRRDGLFKGLRRQVRPKQRGARHADVRRQRRQRPGDGVVLVPGDDDSPAVGNKAFDGDIQSVGSVHGEHHLLRLRYMKEFCQLRAAGKQRLGRLHGLRISAPPRRAHLPQGRFHRVTHRLRFLETGGRAVQIDHSQPPYKDLSTETAPRPDVLQGPAAEPPGKVYRESSTYFPC</sequence>
<name>A0A645F0C2_9ZZZZ</name>
<dbReference type="AlphaFoldDB" id="A0A645F0C2"/>
<comment type="caution">
    <text evidence="2">The sequence shown here is derived from an EMBL/GenBank/DDBJ whole genome shotgun (WGS) entry which is preliminary data.</text>
</comment>
<feature type="region of interest" description="Disordered" evidence="1">
    <location>
        <begin position="239"/>
        <end position="285"/>
    </location>
</feature>
<organism evidence="2">
    <name type="scientific">bioreactor metagenome</name>
    <dbReference type="NCBI Taxonomy" id="1076179"/>
    <lineage>
        <taxon>unclassified sequences</taxon>
        <taxon>metagenomes</taxon>
        <taxon>ecological metagenomes</taxon>
    </lineage>
</organism>
<gene>
    <name evidence="2" type="ORF">SDC9_153358</name>
</gene>
<evidence type="ECO:0000256" key="1">
    <source>
        <dbReference type="SAM" id="MobiDB-lite"/>
    </source>
</evidence>
<evidence type="ECO:0000313" key="2">
    <source>
        <dbReference type="EMBL" id="MPN06103.1"/>
    </source>
</evidence>
<reference evidence="2" key="1">
    <citation type="submission" date="2019-08" db="EMBL/GenBank/DDBJ databases">
        <authorList>
            <person name="Kucharzyk K."/>
            <person name="Murdoch R.W."/>
            <person name="Higgins S."/>
            <person name="Loffler F."/>
        </authorList>
    </citation>
    <scope>NUCLEOTIDE SEQUENCE</scope>
</reference>
<feature type="region of interest" description="Disordered" evidence="1">
    <location>
        <begin position="124"/>
        <end position="156"/>
    </location>
</feature>
<accession>A0A645F0C2</accession>
<dbReference type="EMBL" id="VSSQ01051995">
    <property type="protein sequence ID" value="MPN06103.1"/>
    <property type="molecule type" value="Genomic_DNA"/>
</dbReference>